<evidence type="ECO:0000313" key="2">
    <source>
        <dbReference type="EMBL" id="SFC56248.1"/>
    </source>
</evidence>
<feature type="transmembrane region" description="Helical" evidence="1">
    <location>
        <begin position="283"/>
        <end position="301"/>
    </location>
</feature>
<evidence type="ECO:0000256" key="1">
    <source>
        <dbReference type="SAM" id="Phobius"/>
    </source>
</evidence>
<dbReference type="OrthoDB" id="3285172at2"/>
<evidence type="ECO:0008006" key="4">
    <source>
        <dbReference type="Google" id="ProtNLM"/>
    </source>
</evidence>
<accession>A0A1I1KC34</accession>
<name>A0A1I1KC34_9ACTN</name>
<evidence type="ECO:0000313" key="3">
    <source>
        <dbReference type="Proteomes" id="UP000199207"/>
    </source>
</evidence>
<dbReference type="RefSeq" id="WP_093838386.1">
    <property type="nucleotide sequence ID" value="NZ_FOLM01000004.1"/>
</dbReference>
<reference evidence="2 3" key="1">
    <citation type="submission" date="2016-10" db="EMBL/GenBank/DDBJ databases">
        <authorList>
            <person name="de Groot N.N."/>
        </authorList>
    </citation>
    <scope>NUCLEOTIDE SEQUENCE [LARGE SCALE GENOMIC DNA]</scope>
    <source>
        <strain evidence="2 3">CGMCC 4.5739</strain>
    </source>
</reference>
<keyword evidence="1" id="KW-1133">Transmembrane helix</keyword>
<dbReference type="Proteomes" id="UP000199207">
    <property type="component" value="Unassembled WGS sequence"/>
</dbReference>
<feature type="transmembrane region" description="Helical" evidence="1">
    <location>
        <begin position="424"/>
        <end position="444"/>
    </location>
</feature>
<dbReference type="EMBL" id="FOLM01000004">
    <property type="protein sequence ID" value="SFC56248.1"/>
    <property type="molecule type" value="Genomic_DNA"/>
</dbReference>
<protein>
    <recommendedName>
        <fullName evidence="4">4-amino-4-deoxy-L-arabinose transferase</fullName>
    </recommendedName>
</protein>
<feature type="transmembrane region" description="Helical" evidence="1">
    <location>
        <begin position="313"/>
        <end position="333"/>
    </location>
</feature>
<dbReference type="STRING" id="910347.SAMN05421773_104100"/>
<feature type="transmembrane region" description="Helical" evidence="1">
    <location>
        <begin position="393"/>
        <end position="412"/>
    </location>
</feature>
<feature type="transmembrane region" description="Helical" evidence="1">
    <location>
        <begin position="339"/>
        <end position="357"/>
    </location>
</feature>
<feature type="transmembrane region" description="Helical" evidence="1">
    <location>
        <begin position="162"/>
        <end position="178"/>
    </location>
</feature>
<keyword evidence="3" id="KW-1185">Reference proteome</keyword>
<organism evidence="2 3">
    <name type="scientific">Streptomyces aidingensis</name>
    <dbReference type="NCBI Taxonomy" id="910347"/>
    <lineage>
        <taxon>Bacteria</taxon>
        <taxon>Bacillati</taxon>
        <taxon>Actinomycetota</taxon>
        <taxon>Actinomycetes</taxon>
        <taxon>Kitasatosporales</taxon>
        <taxon>Streptomycetaceae</taxon>
        <taxon>Streptomyces</taxon>
    </lineage>
</organism>
<feature type="transmembrane region" description="Helical" evidence="1">
    <location>
        <begin position="184"/>
        <end position="214"/>
    </location>
</feature>
<feature type="transmembrane region" description="Helical" evidence="1">
    <location>
        <begin position="221"/>
        <end position="243"/>
    </location>
</feature>
<feature type="transmembrane region" description="Helical" evidence="1">
    <location>
        <begin position="34"/>
        <end position="52"/>
    </location>
</feature>
<keyword evidence="1" id="KW-0812">Transmembrane</keyword>
<feature type="transmembrane region" description="Helical" evidence="1">
    <location>
        <begin position="364"/>
        <end position="381"/>
    </location>
</feature>
<sequence>MGRTDHTPARGRDSGFLALRLPATARGAARTTRAARWAAALSVAALLGWSAVSAELHGDLRYVLGALRAGDGAGFSAAETFTHRPLFYRWFIAALDGLAFGSTGTREIVIRLAGLALCAAAGVLLHAALIRRLPRGEALLTAAMTTLALALAPRLDFLQPEWTAVLLAVVAVSAVLLIDRPWPAAAVAAVPLGLAVMMKFSTAAIALMALLVVFGTDRARAVRAAVAGAGGAVLLFLLSLAVASHEWQWVRDMPRINRTGLEAEFLRPSYLFERITTHLGDRVFVSPVLALLPGVLLLVLARVPGRRERLHRAVPALLIGLAAVGAVTVQGQWFLYHSAVLPVFAAALWGLAVARWYREFRRPPAALLTVTLLLAAWGPVSHRLPERLHGPEVGWAAAAVALGAALLDLWSVRGGSRGRGTGMFRVPVSLIALAGVACLAVTVWPGSPHQKISRADLFTTNTGYWAATEAREAEGRLLRAEIGDPDAPVLYLAFGDVVYFTGLPGQCRYPVPTFLQRVRFIEEIRELPSHDENARCLTENPAPFAVLSRSWFRPGLVDEAVRDRIAELYDCPAREEAPDRHAVLCTRR</sequence>
<feature type="transmembrane region" description="Helical" evidence="1">
    <location>
        <begin position="112"/>
        <end position="130"/>
    </location>
</feature>
<proteinExistence type="predicted"/>
<dbReference type="AlphaFoldDB" id="A0A1I1KC34"/>
<keyword evidence="1" id="KW-0472">Membrane</keyword>
<gene>
    <name evidence="2" type="ORF">SAMN05421773_104100</name>
</gene>